<accession>A0AAD9XW38</accession>
<reference evidence="2" key="1">
    <citation type="submission" date="2023-02" db="EMBL/GenBank/DDBJ databases">
        <title>Colletotrichum kahawae CIFC_Que2 genome sequencing and assembly.</title>
        <authorList>
            <person name="Baroncelli R."/>
        </authorList>
    </citation>
    <scope>NUCLEOTIDE SEQUENCE</scope>
    <source>
        <strain evidence="2">CIFC_Que2</strain>
    </source>
</reference>
<gene>
    <name evidence="2" type="ORF">CKAH01_10332</name>
</gene>
<feature type="compositionally biased region" description="Basic residues" evidence="1">
    <location>
        <begin position="123"/>
        <end position="135"/>
    </location>
</feature>
<organism evidence="2 3">
    <name type="scientific">Colletotrichum kahawae</name>
    <name type="common">Coffee berry disease fungus</name>
    <dbReference type="NCBI Taxonomy" id="34407"/>
    <lineage>
        <taxon>Eukaryota</taxon>
        <taxon>Fungi</taxon>
        <taxon>Dikarya</taxon>
        <taxon>Ascomycota</taxon>
        <taxon>Pezizomycotina</taxon>
        <taxon>Sordariomycetes</taxon>
        <taxon>Hypocreomycetidae</taxon>
        <taxon>Glomerellales</taxon>
        <taxon>Glomerellaceae</taxon>
        <taxon>Colletotrichum</taxon>
        <taxon>Colletotrichum gloeosporioides species complex</taxon>
    </lineage>
</organism>
<evidence type="ECO:0000313" key="2">
    <source>
        <dbReference type="EMBL" id="KAK2729244.1"/>
    </source>
</evidence>
<sequence>MYTATQDRIAIVGTSPVISALTADIFNTPDAPDTAPAILHTTGLDNTLQLSRPLGPAPSTTRKYLIRLGPPTSSPKKLRTQVLDSRYRLNRPNHQRRQPPEIPCDLLFWVVRRYLLANDPRRTPKHPKTSPRHLIRQSPVTQD</sequence>
<dbReference type="AlphaFoldDB" id="A0AAD9XW38"/>
<evidence type="ECO:0000313" key="3">
    <source>
        <dbReference type="Proteomes" id="UP001281614"/>
    </source>
</evidence>
<feature type="region of interest" description="Disordered" evidence="1">
    <location>
        <begin position="120"/>
        <end position="143"/>
    </location>
</feature>
<keyword evidence="3" id="KW-1185">Reference proteome</keyword>
<dbReference type="EMBL" id="VYYT01000810">
    <property type="protein sequence ID" value="KAK2729244.1"/>
    <property type="molecule type" value="Genomic_DNA"/>
</dbReference>
<feature type="region of interest" description="Disordered" evidence="1">
    <location>
        <begin position="49"/>
        <end position="78"/>
    </location>
</feature>
<comment type="caution">
    <text evidence="2">The sequence shown here is derived from an EMBL/GenBank/DDBJ whole genome shotgun (WGS) entry which is preliminary data.</text>
</comment>
<name>A0AAD9XW38_COLKA</name>
<dbReference type="Proteomes" id="UP001281614">
    <property type="component" value="Unassembled WGS sequence"/>
</dbReference>
<proteinExistence type="predicted"/>
<evidence type="ECO:0000256" key="1">
    <source>
        <dbReference type="SAM" id="MobiDB-lite"/>
    </source>
</evidence>
<protein>
    <submittedName>
        <fullName evidence="2">Uncharacterized protein</fullName>
    </submittedName>
</protein>